<proteinExistence type="predicted"/>
<dbReference type="Proteomes" id="UP000095287">
    <property type="component" value="Unplaced"/>
</dbReference>
<dbReference type="AlphaFoldDB" id="A0A1I7ZLH0"/>
<dbReference type="WBParaSite" id="L893_g27486.t1">
    <property type="protein sequence ID" value="L893_g27486.t1"/>
    <property type="gene ID" value="L893_g27486"/>
</dbReference>
<organism evidence="1 2">
    <name type="scientific">Steinernema glaseri</name>
    <dbReference type="NCBI Taxonomy" id="37863"/>
    <lineage>
        <taxon>Eukaryota</taxon>
        <taxon>Metazoa</taxon>
        <taxon>Ecdysozoa</taxon>
        <taxon>Nematoda</taxon>
        <taxon>Chromadorea</taxon>
        <taxon>Rhabditida</taxon>
        <taxon>Tylenchina</taxon>
        <taxon>Panagrolaimomorpha</taxon>
        <taxon>Strongyloidoidea</taxon>
        <taxon>Steinernematidae</taxon>
        <taxon>Steinernema</taxon>
    </lineage>
</organism>
<accession>A0A1I7ZLH0</accession>
<keyword evidence="1" id="KW-1185">Reference proteome</keyword>
<evidence type="ECO:0000313" key="2">
    <source>
        <dbReference type="WBParaSite" id="L893_g27486.t1"/>
    </source>
</evidence>
<name>A0A1I7ZLH0_9BILA</name>
<reference evidence="2" key="1">
    <citation type="submission" date="2016-11" db="UniProtKB">
        <authorList>
            <consortium name="WormBaseParasite"/>
        </authorList>
    </citation>
    <scope>IDENTIFICATION</scope>
</reference>
<protein>
    <submittedName>
        <fullName evidence="2">PPM-type phosphatase domain-containing protein</fullName>
    </submittedName>
</protein>
<evidence type="ECO:0000313" key="1">
    <source>
        <dbReference type="Proteomes" id="UP000095287"/>
    </source>
</evidence>
<sequence length="51" mass="5581">GAFTRGDCRSVDVLIDAALRPRDDDDSVEQGVNLVDRTPDDASDFVLFNIV</sequence>